<sequence length="104" mass="11217">METGKLLDCAVRGHFSLPPKANSRQVRRNIHVDTTSNSRSPPSPSSALLSPRGEIYCVVGVAERDKIVSTHLSDMFRRGGTAYRNQEGRAAPSLSITPVSLTPG</sequence>
<feature type="region of interest" description="Disordered" evidence="1">
    <location>
        <begin position="83"/>
        <end position="104"/>
    </location>
</feature>
<evidence type="ECO:0000256" key="1">
    <source>
        <dbReference type="SAM" id="MobiDB-lite"/>
    </source>
</evidence>
<name>C3Y7K9_BRAFL</name>
<feature type="region of interest" description="Disordered" evidence="1">
    <location>
        <begin position="17"/>
        <end position="49"/>
    </location>
</feature>
<evidence type="ECO:0000313" key="2">
    <source>
        <dbReference type="EMBL" id="EEN63837.1"/>
    </source>
</evidence>
<dbReference type="AlphaFoldDB" id="C3Y7K9"/>
<feature type="compositionally biased region" description="Polar residues" evidence="1">
    <location>
        <begin position="94"/>
        <end position="104"/>
    </location>
</feature>
<protein>
    <submittedName>
        <fullName evidence="2">Uncharacterized protein</fullName>
    </submittedName>
</protein>
<accession>C3Y7K9</accession>
<dbReference type="EMBL" id="GG666489">
    <property type="protein sequence ID" value="EEN63837.1"/>
    <property type="molecule type" value="Genomic_DNA"/>
</dbReference>
<gene>
    <name evidence="2" type="ORF">BRAFLDRAFT_64090</name>
</gene>
<reference evidence="2" key="1">
    <citation type="journal article" date="2008" name="Nature">
        <title>The amphioxus genome and the evolution of the chordate karyotype.</title>
        <authorList>
            <consortium name="US DOE Joint Genome Institute (JGI-PGF)"/>
            <person name="Putnam N.H."/>
            <person name="Butts T."/>
            <person name="Ferrier D.E.K."/>
            <person name="Furlong R.F."/>
            <person name="Hellsten U."/>
            <person name="Kawashima T."/>
            <person name="Robinson-Rechavi M."/>
            <person name="Shoguchi E."/>
            <person name="Terry A."/>
            <person name="Yu J.-K."/>
            <person name="Benito-Gutierrez E.L."/>
            <person name="Dubchak I."/>
            <person name="Garcia-Fernandez J."/>
            <person name="Gibson-Brown J.J."/>
            <person name="Grigoriev I.V."/>
            <person name="Horton A.C."/>
            <person name="de Jong P.J."/>
            <person name="Jurka J."/>
            <person name="Kapitonov V.V."/>
            <person name="Kohara Y."/>
            <person name="Kuroki Y."/>
            <person name="Lindquist E."/>
            <person name="Lucas S."/>
            <person name="Osoegawa K."/>
            <person name="Pennacchio L.A."/>
            <person name="Salamov A.A."/>
            <person name="Satou Y."/>
            <person name="Sauka-Spengler T."/>
            <person name="Schmutz J."/>
            <person name="Shin-I T."/>
            <person name="Toyoda A."/>
            <person name="Bronner-Fraser M."/>
            <person name="Fujiyama A."/>
            <person name="Holland L.Z."/>
            <person name="Holland P.W.H."/>
            <person name="Satoh N."/>
            <person name="Rokhsar D.S."/>
        </authorList>
    </citation>
    <scope>NUCLEOTIDE SEQUENCE [LARGE SCALE GENOMIC DNA]</scope>
    <source>
        <strain evidence="2">S238N-H82</strain>
        <tissue evidence="2">Testes</tissue>
    </source>
</reference>
<dbReference type="InParanoid" id="C3Y7K9"/>
<feature type="compositionally biased region" description="Low complexity" evidence="1">
    <location>
        <begin position="36"/>
        <end position="49"/>
    </location>
</feature>
<proteinExistence type="predicted"/>
<organism>
    <name type="scientific">Branchiostoma floridae</name>
    <name type="common">Florida lancelet</name>
    <name type="synonym">Amphioxus</name>
    <dbReference type="NCBI Taxonomy" id="7739"/>
    <lineage>
        <taxon>Eukaryota</taxon>
        <taxon>Metazoa</taxon>
        <taxon>Chordata</taxon>
        <taxon>Cephalochordata</taxon>
        <taxon>Leptocardii</taxon>
        <taxon>Amphioxiformes</taxon>
        <taxon>Branchiostomatidae</taxon>
        <taxon>Branchiostoma</taxon>
    </lineage>
</organism>